<dbReference type="CDD" id="cd07812">
    <property type="entry name" value="SRPBCC"/>
    <property type="match status" value="1"/>
</dbReference>
<dbReference type="Pfam" id="PF10604">
    <property type="entry name" value="Polyketide_cyc2"/>
    <property type="match status" value="1"/>
</dbReference>
<sequence length="128" mass="14192">MPAPVDRVWEVVSDVDSEPRYYPGLNSVRNISRNGNVIEREVTVGFRDSRGKQTVMLNPKRSVEVIMKEGVMTGTRTVTLTPLDGGTRIDISWDIEVPGVPALFRGNVKNRIAKGTEEALDRIARAAQ</sequence>
<dbReference type="HOGENOM" id="CLU_131895_0_0_2"/>
<keyword evidence="2" id="KW-1185">Reference proteome</keyword>
<evidence type="ECO:0000313" key="1">
    <source>
        <dbReference type="EMBL" id="AIC15106.1"/>
    </source>
</evidence>
<protein>
    <submittedName>
        <fullName evidence="1">Cyclase/dehydrase</fullName>
    </submittedName>
</protein>
<dbReference type="Proteomes" id="UP000027093">
    <property type="component" value="Chromosome"/>
</dbReference>
<proteinExistence type="predicted"/>
<reference evidence="1 2" key="1">
    <citation type="journal article" date="2014" name="Int. J. Syst. Evol. Microbiol.">
        <title>Nitrososphaera viennensis gen. nov., sp. nov., an aerobic and mesophilic, ammonia-oxidizing archaeon from soil and a member of the archaeal phylum Thaumarchaeota.</title>
        <authorList>
            <person name="Stieglmeier M."/>
            <person name="Klingl A."/>
            <person name="Alves R.J."/>
            <person name="Rittmann S.K."/>
            <person name="Melcher M."/>
            <person name="Leisch N."/>
            <person name="Schleper C."/>
        </authorList>
    </citation>
    <scope>NUCLEOTIDE SEQUENCE [LARGE SCALE GENOMIC DNA]</scope>
    <source>
        <strain evidence="1">EN76</strain>
    </source>
</reference>
<organism evidence="1 2">
    <name type="scientific">Nitrososphaera viennensis EN76</name>
    <dbReference type="NCBI Taxonomy" id="926571"/>
    <lineage>
        <taxon>Archaea</taxon>
        <taxon>Nitrososphaerota</taxon>
        <taxon>Nitrososphaeria</taxon>
        <taxon>Nitrososphaerales</taxon>
        <taxon>Nitrososphaeraceae</taxon>
        <taxon>Nitrososphaera</taxon>
    </lineage>
</organism>
<dbReference type="InterPro" id="IPR023393">
    <property type="entry name" value="START-like_dom_sf"/>
</dbReference>
<dbReference type="RefSeq" id="WP_258914164.1">
    <property type="nucleotide sequence ID" value="NZ_CP007536.1"/>
</dbReference>
<evidence type="ECO:0000313" key="2">
    <source>
        <dbReference type="Proteomes" id="UP000027093"/>
    </source>
</evidence>
<name>A0A060HNG5_9ARCH</name>
<dbReference type="STRING" id="926571.NVIE_008830"/>
<dbReference type="GeneID" id="74946150"/>
<dbReference type="InterPro" id="IPR019587">
    <property type="entry name" value="Polyketide_cyclase/dehydratase"/>
</dbReference>
<accession>A0A060HNG5</accession>
<gene>
    <name evidence="1" type="ORF">NVIE_008830</name>
</gene>
<dbReference type="EMBL" id="CP007536">
    <property type="protein sequence ID" value="AIC15106.1"/>
    <property type="molecule type" value="Genomic_DNA"/>
</dbReference>
<dbReference type="Gene3D" id="3.30.530.20">
    <property type="match status" value="1"/>
</dbReference>
<dbReference type="SUPFAM" id="SSF55961">
    <property type="entry name" value="Bet v1-like"/>
    <property type="match status" value="1"/>
</dbReference>
<dbReference type="KEGG" id="nvn:NVIE_008830"/>
<dbReference type="AlphaFoldDB" id="A0A060HNG5"/>